<dbReference type="AlphaFoldDB" id="A0A9P8RN67"/>
<dbReference type="Pfam" id="PF25545">
    <property type="entry name" value="DUF7924"/>
    <property type="match status" value="1"/>
</dbReference>
<dbReference type="InterPro" id="IPR057684">
    <property type="entry name" value="DUF7924"/>
</dbReference>
<gene>
    <name evidence="3" type="ORF">GP486_004922</name>
</gene>
<name>A0A9P8RN67_9PEZI</name>
<evidence type="ECO:0000313" key="3">
    <source>
        <dbReference type="EMBL" id="KAH0558419.1"/>
    </source>
</evidence>
<evidence type="ECO:0000256" key="1">
    <source>
        <dbReference type="SAM" id="MobiDB-lite"/>
    </source>
</evidence>
<comment type="caution">
    <text evidence="3">The sequence shown here is derived from an EMBL/GenBank/DDBJ whole genome shotgun (WGS) entry which is preliminary data.</text>
</comment>
<evidence type="ECO:0000259" key="2">
    <source>
        <dbReference type="Pfam" id="PF25545"/>
    </source>
</evidence>
<feature type="compositionally biased region" description="Polar residues" evidence="1">
    <location>
        <begin position="50"/>
        <end position="59"/>
    </location>
</feature>
<feature type="region of interest" description="Disordered" evidence="1">
    <location>
        <begin position="1"/>
        <end position="62"/>
    </location>
</feature>
<feature type="compositionally biased region" description="Polar residues" evidence="1">
    <location>
        <begin position="531"/>
        <end position="545"/>
    </location>
</feature>
<protein>
    <recommendedName>
        <fullName evidence="2">DUF7924 domain-containing protein</fullName>
    </recommendedName>
</protein>
<feature type="compositionally biased region" description="Polar residues" evidence="1">
    <location>
        <begin position="292"/>
        <end position="315"/>
    </location>
</feature>
<reference evidence="3" key="1">
    <citation type="submission" date="2021-03" db="EMBL/GenBank/DDBJ databases">
        <title>Comparative genomics and phylogenomic investigation of the class Geoglossomycetes provide insights into ecological specialization and systematics.</title>
        <authorList>
            <person name="Melie T."/>
            <person name="Pirro S."/>
            <person name="Miller A.N."/>
            <person name="Quandt A."/>
        </authorList>
    </citation>
    <scope>NUCLEOTIDE SEQUENCE</scope>
    <source>
        <strain evidence="3">CAQ_001_2017</strain>
    </source>
</reference>
<dbReference type="EMBL" id="JAGHQM010000850">
    <property type="protein sequence ID" value="KAH0558419.1"/>
    <property type="molecule type" value="Genomic_DNA"/>
</dbReference>
<feature type="region of interest" description="Disordered" evidence="1">
    <location>
        <begin position="528"/>
        <end position="552"/>
    </location>
</feature>
<evidence type="ECO:0000313" key="4">
    <source>
        <dbReference type="Proteomes" id="UP000750711"/>
    </source>
</evidence>
<proteinExistence type="predicted"/>
<keyword evidence="4" id="KW-1185">Reference proteome</keyword>
<feature type="region of interest" description="Disordered" evidence="1">
    <location>
        <begin position="264"/>
        <end position="329"/>
    </location>
</feature>
<feature type="domain" description="DUF7924" evidence="2">
    <location>
        <begin position="390"/>
        <end position="516"/>
    </location>
</feature>
<accession>A0A9P8RN67</accession>
<dbReference type="Proteomes" id="UP000750711">
    <property type="component" value="Unassembled WGS sequence"/>
</dbReference>
<organism evidence="3 4">
    <name type="scientific">Trichoglossum hirsutum</name>
    <dbReference type="NCBI Taxonomy" id="265104"/>
    <lineage>
        <taxon>Eukaryota</taxon>
        <taxon>Fungi</taxon>
        <taxon>Dikarya</taxon>
        <taxon>Ascomycota</taxon>
        <taxon>Pezizomycotina</taxon>
        <taxon>Geoglossomycetes</taxon>
        <taxon>Geoglossales</taxon>
        <taxon>Geoglossaceae</taxon>
        <taxon>Trichoglossum</taxon>
    </lineage>
</organism>
<sequence>MAPRAKTAPAEKHMWKPGTGPLDSTPVAKKPSSGVRKSLRLQNKPLASHAAQSRPVQPSTDRHACTMPKYLQTKRTKKEKGKCPPKKYRYTHSCLDPSEENLRKDPGAEFRANEQLEEPRLSEEDLRSLYREVMDSVRAAPAVKRTLPVSKSEGSTAQTQRFTNLSASNYRLYNLSAYRIFIHTKPPNEIAAAVGKILFAEVDEGRLADLRKIAKNLYDECYDCMDSNTGKSEFVCSLKGTIKALGFKSLRHINGAEWQAGLKPVDLDDETDDDLARPQKRQQQPAGEDISSKSYQTNAPTYLSAHNPQESNTMAPPSPPSLRKGGRPCTIKTPLPDISIGIDIKTLTSAFVSRAPDRNRATRFIEWLKIQMRPGAPSEPALIFIPAARASTLTFPFAVVECKGYSTGPQIYEAENQAAVAGACGLKIQLDLNSLADDESTSSSNTQPPLLFSVTTQGPIHQLWCHWTVVDEWGKRRFESELFASCDVLLLDQAENFVVKLNNVFNWGIGSFMESIVDRLLEAEKNKENKGNLSRQIPSHRNSIPDSDLQCK</sequence>